<dbReference type="EMBL" id="SMZX01000002">
    <property type="protein sequence ID" value="TDL43836.1"/>
    <property type="molecule type" value="Genomic_DNA"/>
</dbReference>
<organism evidence="1 2">
    <name type="scientific">Microbacterium oleivorans</name>
    <dbReference type="NCBI Taxonomy" id="273677"/>
    <lineage>
        <taxon>Bacteria</taxon>
        <taxon>Bacillati</taxon>
        <taxon>Actinomycetota</taxon>
        <taxon>Actinomycetes</taxon>
        <taxon>Micrococcales</taxon>
        <taxon>Microbacteriaceae</taxon>
        <taxon>Microbacterium</taxon>
    </lineage>
</organism>
<dbReference type="AlphaFoldDB" id="A0A4R5YG52"/>
<sequence length="106" mass="11717">MRLPDYFTPHTVEIRPLKSGGGMGGGYGQPRTVRAWVVDEQQTVATAVDSETLSSGTVSIEIDEVVPLGSLVTVWKGRPRQREAAVISVETFDHERLPSYQTLYLK</sequence>
<dbReference type="RefSeq" id="WP_133399837.1">
    <property type="nucleotide sequence ID" value="NZ_SMZX01000002.1"/>
</dbReference>
<protein>
    <recommendedName>
        <fullName evidence="3">Head-to-tail stopper</fullName>
    </recommendedName>
</protein>
<evidence type="ECO:0008006" key="3">
    <source>
        <dbReference type="Google" id="ProtNLM"/>
    </source>
</evidence>
<gene>
    <name evidence="1" type="ORF">E2R54_11645</name>
</gene>
<proteinExistence type="predicted"/>
<evidence type="ECO:0000313" key="2">
    <source>
        <dbReference type="Proteomes" id="UP000295633"/>
    </source>
</evidence>
<name>A0A4R5YG52_9MICO</name>
<comment type="caution">
    <text evidence="1">The sequence shown here is derived from an EMBL/GenBank/DDBJ whole genome shotgun (WGS) entry which is preliminary data.</text>
</comment>
<evidence type="ECO:0000313" key="1">
    <source>
        <dbReference type="EMBL" id="TDL43836.1"/>
    </source>
</evidence>
<dbReference type="Proteomes" id="UP000295633">
    <property type="component" value="Unassembled WGS sequence"/>
</dbReference>
<accession>A0A4R5YG52</accession>
<reference evidence="1 2" key="1">
    <citation type="submission" date="2019-03" db="EMBL/GenBank/DDBJ databases">
        <title>Genome Sequencing and Assembly of Various Microbes Isolated from Partially Reclaimed Soil and Acid Mine Drainage (AMD) Site.</title>
        <authorList>
            <person name="Steinbock B."/>
            <person name="Bechtold R."/>
            <person name="Sevigny J.L."/>
            <person name="Thomas D."/>
            <person name="Cuthill L.R."/>
            <person name="Aveiro Johannsen E.J."/>
            <person name="Thomas K."/>
            <person name="Ghosh A."/>
        </authorList>
    </citation>
    <scope>NUCLEOTIDE SEQUENCE [LARGE SCALE GENOMIC DNA]</scope>
    <source>
        <strain evidence="1 2">F-B2</strain>
    </source>
</reference>